<comment type="subcellular location">
    <subcellularLocation>
        <location evidence="1">Membrane</location>
        <topology evidence="1">Single-pass membrane protein</topology>
    </subcellularLocation>
</comment>
<dbReference type="GO" id="GO:0005829">
    <property type="term" value="C:cytosol"/>
    <property type="evidence" value="ECO:0007669"/>
    <property type="project" value="TreeGrafter"/>
</dbReference>
<dbReference type="GO" id="GO:0005524">
    <property type="term" value="F:ATP binding"/>
    <property type="evidence" value="ECO:0007669"/>
    <property type="project" value="UniProtKB-KW"/>
</dbReference>
<keyword evidence="9" id="KW-0511">Multifunctional enzyme</keyword>
<evidence type="ECO:0000256" key="11">
    <source>
        <dbReference type="ARBA" id="ARBA00067503"/>
    </source>
</evidence>
<dbReference type="GO" id="GO:0008146">
    <property type="term" value="F:sulfotransferase activity"/>
    <property type="evidence" value="ECO:0007669"/>
    <property type="project" value="TreeGrafter"/>
</dbReference>
<dbReference type="InterPro" id="IPR035985">
    <property type="entry name" value="Ubiquitin-activating_enz"/>
</dbReference>
<feature type="region of interest" description="Disordered" evidence="12">
    <location>
        <begin position="12"/>
        <end position="31"/>
    </location>
</feature>
<dbReference type="FunFam" id="3.40.50.720:FF:000033">
    <property type="entry name" value="Adenylyltransferase and sulfurtransferase MOCS3"/>
    <property type="match status" value="1"/>
</dbReference>
<dbReference type="GO" id="GO:0008641">
    <property type="term" value="F:ubiquitin-like modifier activating enzyme activity"/>
    <property type="evidence" value="ECO:0007669"/>
    <property type="project" value="InterPro"/>
</dbReference>
<dbReference type="EMBL" id="FMCX01000003">
    <property type="protein sequence ID" value="SCF17511.1"/>
    <property type="molecule type" value="Genomic_DNA"/>
</dbReference>
<dbReference type="InterPro" id="IPR001763">
    <property type="entry name" value="Rhodanese-like_dom"/>
</dbReference>
<accession>A0A1C4YB16</accession>
<evidence type="ECO:0000259" key="13">
    <source>
        <dbReference type="PROSITE" id="PS50206"/>
    </source>
</evidence>
<keyword evidence="6" id="KW-0067">ATP-binding</keyword>
<dbReference type="Gene3D" id="3.40.250.10">
    <property type="entry name" value="Rhodanese-like domain"/>
    <property type="match status" value="1"/>
</dbReference>
<keyword evidence="5" id="KW-0547">Nucleotide-binding</keyword>
<feature type="domain" description="Rhodanese" evidence="13">
    <location>
        <begin position="331"/>
        <end position="421"/>
    </location>
</feature>
<dbReference type="PANTHER" id="PTHR10953">
    <property type="entry name" value="UBIQUITIN-ACTIVATING ENZYME E1"/>
    <property type="match status" value="1"/>
</dbReference>
<dbReference type="GO" id="GO:0016779">
    <property type="term" value="F:nucleotidyltransferase activity"/>
    <property type="evidence" value="ECO:0007669"/>
    <property type="project" value="UniProtKB-KW"/>
</dbReference>
<evidence type="ECO:0000256" key="5">
    <source>
        <dbReference type="ARBA" id="ARBA00022741"/>
    </source>
</evidence>
<evidence type="ECO:0000256" key="1">
    <source>
        <dbReference type="ARBA" id="ARBA00004167"/>
    </source>
</evidence>
<gene>
    <name evidence="14" type="ORF">GA0070564_103659</name>
</gene>
<keyword evidence="3" id="KW-0812">Transmembrane</keyword>
<dbReference type="Pfam" id="PF00899">
    <property type="entry name" value="ThiF"/>
    <property type="match status" value="1"/>
</dbReference>
<keyword evidence="4 14" id="KW-0548">Nucleotidyltransferase</keyword>
<evidence type="ECO:0000256" key="3">
    <source>
        <dbReference type="ARBA" id="ARBA00022692"/>
    </source>
</evidence>
<dbReference type="NCBIfam" id="NF005902">
    <property type="entry name" value="PRK07878.1"/>
    <property type="match status" value="1"/>
</dbReference>
<evidence type="ECO:0000256" key="10">
    <source>
        <dbReference type="ARBA" id="ARBA00060757"/>
    </source>
</evidence>
<comment type="similarity">
    <text evidence="10">In the N-terminal section; belongs to the HesA/MoeB/ThiF family.</text>
</comment>
<dbReference type="InterPro" id="IPR045886">
    <property type="entry name" value="ThiF/MoeB/HesA"/>
</dbReference>
<dbReference type="GO" id="GO:0004792">
    <property type="term" value="F:thiosulfate-cyanide sulfurtransferase activity"/>
    <property type="evidence" value="ECO:0007669"/>
    <property type="project" value="TreeGrafter"/>
</dbReference>
<evidence type="ECO:0000256" key="12">
    <source>
        <dbReference type="SAM" id="MobiDB-lite"/>
    </source>
</evidence>
<dbReference type="GO" id="GO:0016020">
    <property type="term" value="C:membrane"/>
    <property type="evidence" value="ECO:0007669"/>
    <property type="project" value="UniProtKB-SubCell"/>
</dbReference>
<name>A0A1C4YB16_9ACTN</name>
<dbReference type="AlphaFoldDB" id="A0A1C4YB16"/>
<evidence type="ECO:0000256" key="9">
    <source>
        <dbReference type="ARBA" id="ARBA00023268"/>
    </source>
</evidence>
<evidence type="ECO:0000256" key="6">
    <source>
        <dbReference type="ARBA" id="ARBA00022840"/>
    </source>
</evidence>
<dbReference type="Pfam" id="PF00581">
    <property type="entry name" value="Rhodanese"/>
    <property type="match status" value="1"/>
</dbReference>
<evidence type="ECO:0000313" key="15">
    <source>
        <dbReference type="Proteomes" id="UP000199504"/>
    </source>
</evidence>
<dbReference type="STRING" id="262898.GA0070564_103659"/>
<sequence>MSGDVSLLMANGHRGERQWRGPTADPGESTVSLPPLVEPAAELTVDEIRRYSRHLIIPDVGVEGQKRLKNARVLCVGAGGLGSPALMYLAAAGVGTLGIIDFDTVDESNLQRQIIHGVSDIGRSKAESAAASIREINPLVNIEIHNTALDRENVREIFSGYDLIVDGTDNFATRYMVNDAAVLLGKPYVWGSIYRFDGQASVFWAEHGPCYRCLYPEPPPPGMVPSCAEGGVLGVLCASIGSIQVNEAIKLLTGIGEPLVGRLMVYDALEMEYRKIKVRKDPNCVLCGENPTVTDLLEDYEDFCGAVSVEAQEATVDSTITASELKEWQDADKDIFLVDVREPAEYEIVRIPGSHLIPKGEIISGEALAKLPQDKQIVLHCKSGVRSAEALAALKAAGFSDAVHVQGGVLSWIKQIDPSLPTY</sequence>
<evidence type="ECO:0000256" key="7">
    <source>
        <dbReference type="ARBA" id="ARBA00022989"/>
    </source>
</evidence>
<dbReference type="CDD" id="cd00757">
    <property type="entry name" value="ThiF_MoeB_HesA_family"/>
    <property type="match status" value="1"/>
</dbReference>
<keyword evidence="8" id="KW-0472">Membrane</keyword>
<dbReference type="PROSITE" id="PS50206">
    <property type="entry name" value="RHODANESE_3"/>
    <property type="match status" value="1"/>
</dbReference>
<dbReference type="FunFam" id="3.40.250.10:FF:000025">
    <property type="entry name" value="Molybdopterin biosynthesis MoeZ"/>
    <property type="match status" value="1"/>
</dbReference>
<evidence type="ECO:0000256" key="2">
    <source>
        <dbReference type="ARBA" id="ARBA00022679"/>
    </source>
</evidence>
<evidence type="ECO:0000313" key="14">
    <source>
        <dbReference type="EMBL" id="SCF17511.1"/>
    </source>
</evidence>
<evidence type="ECO:0000256" key="4">
    <source>
        <dbReference type="ARBA" id="ARBA00022695"/>
    </source>
</evidence>
<dbReference type="InterPro" id="IPR036873">
    <property type="entry name" value="Rhodanese-like_dom_sf"/>
</dbReference>
<keyword evidence="7" id="KW-1133">Transmembrane helix</keyword>
<reference evidence="15" key="1">
    <citation type="submission" date="2016-06" db="EMBL/GenBank/DDBJ databases">
        <authorList>
            <person name="Varghese N."/>
            <person name="Submissions Spin"/>
        </authorList>
    </citation>
    <scope>NUCLEOTIDE SEQUENCE [LARGE SCALE GENOMIC DNA]</scope>
    <source>
        <strain evidence="15">DSM 44830</strain>
    </source>
</reference>
<keyword evidence="15" id="KW-1185">Reference proteome</keyword>
<evidence type="ECO:0000256" key="8">
    <source>
        <dbReference type="ARBA" id="ARBA00023136"/>
    </source>
</evidence>
<dbReference type="SUPFAM" id="SSF69572">
    <property type="entry name" value="Activating enzymes of the ubiquitin-like proteins"/>
    <property type="match status" value="1"/>
</dbReference>
<dbReference type="InterPro" id="IPR000594">
    <property type="entry name" value="ThiF_NAD_FAD-bd"/>
</dbReference>
<dbReference type="PANTHER" id="PTHR10953:SF102">
    <property type="entry name" value="ADENYLYLTRANSFERASE AND SULFURTRANSFERASE MOCS3"/>
    <property type="match status" value="1"/>
</dbReference>
<protein>
    <recommendedName>
        <fullName evidence="11">Probable adenylyltransferase/sulfurtransferase MoeZ</fullName>
    </recommendedName>
</protein>
<dbReference type="Proteomes" id="UP000199504">
    <property type="component" value="Unassembled WGS sequence"/>
</dbReference>
<proteinExistence type="inferred from homology"/>
<dbReference type="Gene3D" id="3.40.50.720">
    <property type="entry name" value="NAD(P)-binding Rossmann-like Domain"/>
    <property type="match status" value="1"/>
</dbReference>
<dbReference type="NCBIfam" id="NF004281">
    <property type="entry name" value="PRK05690.1"/>
    <property type="match status" value="1"/>
</dbReference>
<organism evidence="14 15">
    <name type="scientific">Micromonospora mirobrigensis</name>
    <dbReference type="NCBI Taxonomy" id="262898"/>
    <lineage>
        <taxon>Bacteria</taxon>
        <taxon>Bacillati</taxon>
        <taxon>Actinomycetota</taxon>
        <taxon>Actinomycetes</taxon>
        <taxon>Micromonosporales</taxon>
        <taxon>Micromonosporaceae</taxon>
        <taxon>Micromonospora</taxon>
    </lineage>
</organism>
<dbReference type="CDD" id="cd00158">
    <property type="entry name" value="RHOD"/>
    <property type="match status" value="1"/>
</dbReference>
<dbReference type="SMART" id="SM00450">
    <property type="entry name" value="RHOD"/>
    <property type="match status" value="1"/>
</dbReference>
<keyword evidence="2 14" id="KW-0808">Transferase</keyword>